<dbReference type="Pfam" id="PF20628">
    <property type="entry name" value="Dyp_perox_C"/>
    <property type="match status" value="1"/>
</dbReference>
<dbReference type="Pfam" id="PF04261">
    <property type="entry name" value="Dyp_perox_N"/>
    <property type="match status" value="1"/>
</dbReference>
<keyword evidence="10" id="KW-1185">Reference proteome</keyword>
<dbReference type="SUPFAM" id="SSF54909">
    <property type="entry name" value="Dimeric alpha+beta barrel"/>
    <property type="match status" value="1"/>
</dbReference>
<dbReference type="InterPro" id="IPR048327">
    <property type="entry name" value="Dyp_perox_N"/>
</dbReference>
<comment type="caution">
    <text evidence="9">The sequence shown here is derived from an EMBL/GenBank/DDBJ whole genome shotgun (WGS) entry which is preliminary data.</text>
</comment>
<keyword evidence="2 9" id="KW-0575">Peroxidase</keyword>
<name>A0ABP7AGM2_9ACTN</name>
<dbReference type="InterPro" id="IPR011008">
    <property type="entry name" value="Dimeric_a/b-barrel"/>
</dbReference>
<evidence type="ECO:0000256" key="6">
    <source>
        <dbReference type="ARBA" id="ARBA00025737"/>
    </source>
</evidence>
<evidence type="ECO:0000313" key="10">
    <source>
        <dbReference type="Proteomes" id="UP001501490"/>
    </source>
</evidence>
<dbReference type="Proteomes" id="UP001501490">
    <property type="component" value="Unassembled WGS sequence"/>
</dbReference>
<dbReference type="PANTHER" id="PTHR30521:SF0">
    <property type="entry name" value="DYP-TYPE PEROXIDASE FAMILY PROTEIN"/>
    <property type="match status" value="1"/>
</dbReference>
<keyword evidence="5" id="KW-0408">Iron</keyword>
<evidence type="ECO:0000259" key="7">
    <source>
        <dbReference type="Pfam" id="PF04261"/>
    </source>
</evidence>
<sequence length="302" mass="31954">MGDAAGPQLGVLAFGTTSHAYLELDRRAGVPTAALVAAVEAVDAAVMTGAGCTVVIGFRPEVWRELSPASCPDGLTGFDQPVVGDDGFTMPAIQHDLLLWVAGGSRDVVFDSAGAAVRGLADVAVVSDESEGWSYQHHRDLTGFVDGTENPSLVEIPSVALVPPGRPGAGGSVLLLQRWPHDPSWRDLDVAEQERVIGRTKSDSIELADKPETAHAARTDQDEVGKIVRRNLAYGSVTRHGTMFVGLCADQRVLHEMLRRMAGVDGQPRDALTRYSSAETGAYYFLPALDDLLALAGDPAAS</sequence>
<dbReference type="NCBIfam" id="TIGR01413">
    <property type="entry name" value="Dyp_perox_fam"/>
    <property type="match status" value="1"/>
</dbReference>
<dbReference type="InterPro" id="IPR006314">
    <property type="entry name" value="Dyp_peroxidase"/>
</dbReference>
<reference evidence="10" key="1">
    <citation type="journal article" date="2019" name="Int. J. Syst. Evol. Microbiol.">
        <title>The Global Catalogue of Microorganisms (GCM) 10K type strain sequencing project: providing services to taxonomists for standard genome sequencing and annotation.</title>
        <authorList>
            <consortium name="The Broad Institute Genomics Platform"/>
            <consortium name="The Broad Institute Genome Sequencing Center for Infectious Disease"/>
            <person name="Wu L."/>
            <person name="Ma J."/>
        </authorList>
    </citation>
    <scope>NUCLEOTIDE SEQUENCE [LARGE SCALE GENOMIC DNA]</scope>
    <source>
        <strain evidence="10">JCM 16929</strain>
    </source>
</reference>
<feature type="domain" description="Dyp-type peroxidase N-terminal" evidence="7">
    <location>
        <begin position="49"/>
        <end position="133"/>
    </location>
</feature>
<comment type="cofactor">
    <cofactor evidence="1">
        <name>heme b</name>
        <dbReference type="ChEBI" id="CHEBI:60344"/>
    </cofactor>
</comment>
<evidence type="ECO:0000256" key="4">
    <source>
        <dbReference type="ARBA" id="ARBA00023002"/>
    </source>
</evidence>
<proteinExistence type="inferred from homology"/>
<evidence type="ECO:0000256" key="3">
    <source>
        <dbReference type="ARBA" id="ARBA00022723"/>
    </source>
</evidence>
<evidence type="ECO:0000256" key="1">
    <source>
        <dbReference type="ARBA" id="ARBA00001970"/>
    </source>
</evidence>
<feature type="domain" description="Dyp-type peroxidase C-terminal" evidence="8">
    <location>
        <begin position="138"/>
        <end position="290"/>
    </location>
</feature>
<dbReference type="GO" id="GO:0004601">
    <property type="term" value="F:peroxidase activity"/>
    <property type="evidence" value="ECO:0007669"/>
    <property type="project" value="UniProtKB-KW"/>
</dbReference>
<dbReference type="EMBL" id="BAABAB010000028">
    <property type="protein sequence ID" value="GAA3631788.1"/>
    <property type="molecule type" value="Genomic_DNA"/>
</dbReference>
<comment type="similarity">
    <text evidence="6">Belongs to the DyP-type peroxidase family.</text>
</comment>
<dbReference type="RefSeq" id="WP_344807497.1">
    <property type="nucleotide sequence ID" value="NZ_BAABAB010000028.1"/>
</dbReference>
<dbReference type="PROSITE" id="PS51404">
    <property type="entry name" value="DYP_PEROXIDASE"/>
    <property type="match status" value="1"/>
</dbReference>
<protein>
    <submittedName>
        <fullName evidence="9">Dyp-type peroxidase</fullName>
    </submittedName>
</protein>
<keyword evidence="3" id="KW-0479">Metal-binding</keyword>
<dbReference type="PANTHER" id="PTHR30521">
    <property type="entry name" value="DEFERROCHELATASE/PEROXIDASE"/>
    <property type="match status" value="1"/>
</dbReference>
<dbReference type="InterPro" id="IPR048328">
    <property type="entry name" value="Dyp_perox_C"/>
</dbReference>
<gene>
    <name evidence="9" type="ORF">GCM10022236_37960</name>
</gene>
<evidence type="ECO:0000256" key="5">
    <source>
        <dbReference type="ARBA" id="ARBA00023004"/>
    </source>
</evidence>
<evidence type="ECO:0000313" key="9">
    <source>
        <dbReference type="EMBL" id="GAA3631788.1"/>
    </source>
</evidence>
<accession>A0ABP7AGM2</accession>
<evidence type="ECO:0000256" key="2">
    <source>
        <dbReference type="ARBA" id="ARBA00022559"/>
    </source>
</evidence>
<evidence type="ECO:0000259" key="8">
    <source>
        <dbReference type="Pfam" id="PF20628"/>
    </source>
</evidence>
<keyword evidence="4" id="KW-0560">Oxidoreductase</keyword>
<organism evidence="9 10">
    <name type="scientific">Microlunatus ginsengisoli</name>
    <dbReference type="NCBI Taxonomy" id="363863"/>
    <lineage>
        <taxon>Bacteria</taxon>
        <taxon>Bacillati</taxon>
        <taxon>Actinomycetota</taxon>
        <taxon>Actinomycetes</taxon>
        <taxon>Propionibacteriales</taxon>
        <taxon>Propionibacteriaceae</taxon>
        <taxon>Microlunatus</taxon>
    </lineage>
</organism>